<proteinExistence type="predicted"/>
<evidence type="ECO:0000256" key="1">
    <source>
        <dbReference type="ARBA" id="ARBA00022649"/>
    </source>
</evidence>
<keyword evidence="3" id="KW-1185">Reference proteome</keyword>
<dbReference type="SUPFAM" id="SSF143011">
    <property type="entry name" value="RelE-like"/>
    <property type="match status" value="1"/>
</dbReference>
<name>A0A133VJJ9_9EURY</name>
<accession>A0A133VJJ9</accession>
<organism evidence="2 3">
    <name type="scientific">candidate division MSBL1 archaeon SCGC-AAA382A20</name>
    <dbReference type="NCBI Taxonomy" id="1698280"/>
    <lineage>
        <taxon>Archaea</taxon>
        <taxon>Methanobacteriati</taxon>
        <taxon>Methanobacteriota</taxon>
        <taxon>candidate division MSBL1</taxon>
    </lineage>
</organism>
<dbReference type="EMBL" id="LHYE01000038">
    <property type="protein sequence ID" value="KXB06613.1"/>
    <property type="molecule type" value="Genomic_DNA"/>
</dbReference>
<evidence type="ECO:0000313" key="2">
    <source>
        <dbReference type="EMBL" id="KXB06613.1"/>
    </source>
</evidence>
<dbReference type="Proteomes" id="UP000070263">
    <property type="component" value="Unassembled WGS sequence"/>
</dbReference>
<dbReference type="InterPro" id="IPR035093">
    <property type="entry name" value="RelE/ParE_toxin_dom_sf"/>
</dbReference>
<evidence type="ECO:0000313" key="3">
    <source>
        <dbReference type="Proteomes" id="UP000070263"/>
    </source>
</evidence>
<reference evidence="2 3" key="1">
    <citation type="journal article" date="2016" name="Sci. Rep.">
        <title>Metabolic traits of an uncultured archaeal lineage -MSBL1- from brine pools of the Red Sea.</title>
        <authorList>
            <person name="Mwirichia R."/>
            <person name="Alam I."/>
            <person name="Rashid M."/>
            <person name="Vinu M."/>
            <person name="Ba-Alawi W."/>
            <person name="Anthony Kamau A."/>
            <person name="Kamanda Ngugi D."/>
            <person name="Goker M."/>
            <person name="Klenk H.P."/>
            <person name="Bajic V."/>
            <person name="Stingl U."/>
        </authorList>
    </citation>
    <scope>NUCLEOTIDE SEQUENCE [LARGE SCALE GENOMIC DNA]</scope>
    <source>
        <strain evidence="2">SCGC-AAA382A20</strain>
    </source>
</reference>
<dbReference type="InterPro" id="IPR007712">
    <property type="entry name" value="RelE/ParE_toxin"/>
</dbReference>
<protein>
    <recommendedName>
        <fullName evidence="4">Cytotoxic translational repressor of toxin-antitoxin stability system</fullName>
    </recommendedName>
</protein>
<gene>
    <name evidence="2" type="ORF">AKJ51_03365</name>
</gene>
<comment type="caution">
    <text evidence="2">The sequence shown here is derived from an EMBL/GenBank/DDBJ whole genome shotgun (WGS) entry which is preliminary data.</text>
</comment>
<keyword evidence="1" id="KW-1277">Toxin-antitoxin system</keyword>
<sequence>MTNSFKLTRTPKFDERLEELPKETQERVLKKLQEFGKQVNEYSVDPRQHGSTKYIAEKRVWRLRIGDYRAFFDILGDEIKFLTVRHRKDAYKR</sequence>
<dbReference type="Gene3D" id="3.30.2310.20">
    <property type="entry name" value="RelE-like"/>
    <property type="match status" value="1"/>
</dbReference>
<dbReference type="Pfam" id="PF05016">
    <property type="entry name" value="ParE_toxin"/>
    <property type="match status" value="1"/>
</dbReference>
<dbReference type="AlphaFoldDB" id="A0A133VJJ9"/>
<evidence type="ECO:0008006" key="4">
    <source>
        <dbReference type="Google" id="ProtNLM"/>
    </source>
</evidence>